<protein>
    <submittedName>
        <fullName evidence="1">Uncharacterized protein</fullName>
    </submittedName>
</protein>
<name>A0ABQ5I984_9ASTR</name>
<keyword evidence="2" id="KW-1185">Reference proteome</keyword>
<sequence length="240" mass="27525">MLETEIDDNTIPYHQYLLDTEAQNVPTEKKILSEKKDLVDSLSNEIVLFKECYNKLQEMVLQRFKHANTYYSYASKNTKAATADLHKDRPSHHPVRIWIVKRLGTTRVKTSNSATPATPFVRKSRPPSQVLTSLRNVNAVFPQFEGIIKERTTQKPDYVSEWCFDYAKQFVEQQLIFDELEGGSRTNVVLDNKNLTIEKKNLLIKNDCLIAECLEKDICSIVLSSDIVVPPSLNCLCEDL</sequence>
<accession>A0ABQ5I984</accession>
<dbReference type="Proteomes" id="UP001151760">
    <property type="component" value="Unassembled WGS sequence"/>
</dbReference>
<evidence type="ECO:0000313" key="1">
    <source>
        <dbReference type="EMBL" id="GJT96707.1"/>
    </source>
</evidence>
<reference evidence="1" key="2">
    <citation type="submission" date="2022-01" db="EMBL/GenBank/DDBJ databases">
        <authorList>
            <person name="Yamashiro T."/>
            <person name="Shiraishi A."/>
            <person name="Satake H."/>
            <person name="Nakayama K."/>
        </authorList>
    </citation>
    <scope>NUCLEOTIDE SEQUENCE</scope>
</reference>
<gene>
    <name evidence="1" type="ORF">Tco_1092225</name>
</gene>
<comment type="caution">
    <text evidence="1">The sequence shown here is derived from an EMBL/GenBank/DDBJ whole genome shotgun (WGS) entry which is preliminary data.</text>
</comment>
<reference evidence="1" key="1">
    <citation type="journal article" date="2022" name="Int. J. Mol. Sci.">
        <title>Draft Genome of Tanacetum Coccineum: Genomic Comparison of Closely Related Tanacetum-Family Plants.</title>
        <authorList>
            <person name="Yamashiro T."/>
            <person name="Shiraishi A."/>
            <person name="Nakayama K."/>
            <person name="Satake H."/>
        </authorList>
    </citation>
    <scope>NUCLEOTIDE SEQUENCE</scope>
</reference>
<proteinExistence type="predicted"/>
<dbReference type="EMBL" id="BQNB010020505">
    <property type="protein sequence ID" value="GJT96707.1"/>
    <property type="molecule type" value="Genomic_DNA"/>
</dbReference>
<organism evidence="1 2">
    <name type="scientific">Tanacetum coccineum</name>
    <dbReference type="NCBI Taxonomy" id="301880"/>
    <lineage>
        <taxon>Eukaryota</taxon>
        <taxon>Viridiplantae</taxon>
        <taxon>Streptophyta</taxon>
        <taxon>Embryophyta</taxon>
        <taxon>Tracheophyta</taxon>
        <taxon>Spermatophyta</taxon>
        <taxon>Magnoliopsida</taxon>
        <taxon>eudicotyledons</taxon>
        <taxon>Gunneridae</taxon>
        <taxon>Pentapetalae</taxon>
        <taxon>asterids</taxon>
        <taxon>campanulids</taxon>
        <taxon>Asterales</taxon>
        <taxon>Asteraceae</taxon>
        <taxon>Asteroideae</taxon>
        <taxon>Anthemideae</taxon>
        <taxon>Anthemidinae</taxon>
        <taxon>Tanacetum</taxon>
    </lineage>
</organism>
<evidence type="ECO:0000313" key="2">
    <source>
        <dbReference type="Proteomes" id="UP001151760"/>
    </source>
</evidence>